<feature type="domain" description="Peptidase M56" evidence="2">
    <location>
        <begin position="145"/>
        <end position="254"/>
    </location>
</feature>
<feature type="transmembrane region" description="Helical" evidence="1">
    <location>
        <begin position="266"/>
        <end position="283"/>
    </location>
</feature>
<dbReference type="PANTHER" id="PTHR34978">
    <property type="entry name" value="POSSIBLE SENSOR-TRANSDUCER PROTEIN BLAR"/>
    <property type="match status" value="1"/>
</dbReference>
<dbReference type="InterPro" id="IPR052173">
    <property type="entry name" value="Beta-lactam_resp_regulator"/>
</dbReference>
<feature type="transmembrane region" description="Helical" evidence="1">
    <location>
        <begin position="37"/>
        <end position="58"/>
    </location>
</feature>
<reference evidence="3 4" key="1">
    <citation type="submission" date="2021-06" db="EMBL/GenBank/DDBJ databases">
        <title>44 bacteria genomes isolated from Dapeng, Shenzhen.</title>
        <authorList>
            <person name="Zheng W."/>
            <person name="Yu S."/>
            <person name="Huang Y."/>
        </authorList>
    </citation>
    <scope>NUCLEOTIDE SEQUENCE [LARGE SCALE GENOMIC DNA]</scope>
    <source>
        <strain evidence="3 4">DP5N14-6</strain>
    </source>
</reference>
<proteinExistence type="predicted"/>
<dbReference type="Proteomes" id="UP000766609">
    <property type="component" value="Unassembled WGS sequence"/>
</dbReference>
<sequence>MIHVLPYIVEFSFCLLVLMGFYRLFLARLTFFGSTRIYLLSALGFSLILPLFDFQFGVSGNLPINTISSIGIAGSQIIKDESESIPFLSIQVLLPALYFGGLIWMLARLMIGLFRTMRLIQNSEKKHYQGFQIALNPVFRPASFFSTILLPTLDLEDRQFQQIIIHESVHIREGHSFDILLVQLVKSIMWFNPLIYVFENLLKEVHEFQADQQVTLSHSSIDYSRTLVQILNSNRRLQLLNNFNQFQTKKRIIMMHKEKSKESKKGVFLFGIPVLAMLFFLISCSSGVDRPQLVGTWTGSDFEFEQTEGADMSAMIEGGKMLHVDGKLILEENGNYQIVAGQGDMNGSGTWELGSDDILTTFDGQESTAYSIVSLTDQELITKHEVAFESPMGKLAGIITLTYKR</sequence>
<dbReference type="PANTHER" id="PTHR34978:SF3">
    <property type="entry name" value="SLR0241 PROTEIN"/>
    <property type="match status" value="1"/>
</dbReference>
<organism evidence="3 4">
    <name type="scientific">Algoriphagus marincola</name>
    <dbReference type="NCBI Taxonomy" id="264027"/>
    <lineage>
        <taxon>Bacteria</taxon>
        <taxon>Pseudomonadati</taxon>
        <taxon>Bacteroidota</taxon>
        <taxon>Cytophagia</taxon>
        <taxon>Cytophagales</taxon>
        <taxon>Cyclobacteriaceae</taxon>
        <taxon>Algoriphagus</taxon>
    </lineage>
</organism>
<feature type="transmembrane region" description="Helical" evidence="1">
    <location>
        <begin position="92"/>
        <end position="111"/>
    </location>
</feature>
<keyword evidence="1" id="KW-1133">Transmembrane helix</keyword>
<dbReference type="Pfam" id="PF05569">
    <property type="entry name" value="Peptidase_M56"/>
    <property type="match status" value="1"/>
</dbReference>
<feature type="transmembrane region" description="Helical" evidence="1">
    <location>
        <begin position="6"/>
        <end position="25"/>
    </location>
</feature>
<dbReference type="RefSeq" id="WP_222582860.1">
    <property type="nucleotide sequence ID" value="NZ_JAHVHP010000001.1"/>
</dbReference>
<dbReference type="CDD" id="cd07341">
    <property type="entry name" value="M56_BlaR1_MecR1_like"/>
    <property type="match status" value="1"/>
</dbReference>
<name>A0ABS7N036_9BACT</name>
<comment type="caution">
    <text evidence="3">The sequence shown here is derived from an EMBL/GenBank/DDBJ whole genome shotgun (WGS) entry which is preliminary data.</text>
</comment>
<keyword evidence="1" id="KW-0472">Membrane</keyword>
<keyword evidence="1" id="KW-0812">Transmembrane</keyword>
<protein>
    <recommendedName>
        <fullName evidence="2">Peptidase M56 domain-containing protein</fullName>
    </recommendedName>
</protein>
<keyword evidence="4" id="KW-1185">Reference proteome</keyword>
<evidence type="ECO:0000313" key="4">
    <source>
        <dbReference type="Proteomes" id="UP000766609"/>
    </source>
</evidence>
<evidence type="ECO:0000256" key="1">
    <source>
        <dbReference type="SAM" id="Phobius"/>
    </source>
</evidence>
<evidence type="ECO:0000313" key="3">
    <source>
        <dbReference type="EMBL" id="MBY5949677.1"/>
    </source>
</evidence>
<gene>
    <name evidence="3" type="ORF">KUV23_01770</name>
</gene>
<dbReference type="EMBL" id="JAHVHP010000001">
    <property type="protein sequence ID" value="MBY5949677.1"/>
    <property type="molecule type" value="Genomic_DNA"/>
</dbReference>
<accession>A0ABS7N036</accession>
<dbReference type="InterPro" id="IPR008756">
    <property type="entry name" value="Peptidase_M56"/>
</dbReference>
<evidence type="ECO:0000259" key="2">
    <source>
        <dbReference type="Pfam" id="PF05569"/>
    </source>
</evidence>